<gene>
    <name evidence="1" type="ORF">VB776_07600</name>
</gene>
<evidence type="ECO:0000313" key="2">
    <source>
        <dbReference type="Proteomes" id="UP001303899"/>
    </source>
</evidence>
<organism evidence="1 2">
    <name type="scientific">Arcicella gelida</name>
    <dbReference type="NCBI Taxonomy" id="2984195"/>
    <lineage>
        <taxon>Bacteria</taxon>
        <taxon>Pseudomonadati</taxon>
        <taxon>Bacteroidota</taxon>
        <taxon>Cytophagia</taxon>
        <taxon>Cytophagales</taxon>
        <taxon>Flectobacillaceae</taxon>
        <taxon>Arcicella</taxon>
    </lineage>
</organism>
<reference evidence="1 2" key="1">
    <citation type="submission" date="2023-12" db="EMBL/GenBank/DDBJ databases">
        <title>Novel species of the genus Arcicella isolated from rivers.</title>
        <authorList>
            <person name="Lu H."/>
        </authorList>
    </citation>
    <scope>NUCLEOTIDE SEQUENCE [LARGE SCALE GENOMIC DNA]</scope>
    <source>
        <strain evidence="1 2">DC2W</strain>
    </source>
</reference>
<dbReference type="RefSeq" id="WP_323327648.1">
    <property type="nucleotide sequence ID" value="NZ_JAYGIL010000007.1"/>
</dbReference>
<sequence>MLTIDEIKQRKLAGKRKWRKSLLPFIKPLFDENMPMDAITKFLLETYDFVISEEVLYQIKFRYYNTEKSTKKILDPKLILKNNSTGIQSSIEQNQESPTAEKLFAQMKLANQKTNEFDFGNDF</sequence>
<keyword evidence="2" id="KW-1185">Reference proteome</keyword>
<evidence type="ECO:0000313" key="1">
    <source>
        <dbReference type="EMBL" id="MEA5402773.1"/>
    </source>
</evidence>
<name>A0ABU5S2V2_9BACT</name>
<dbReference type="EMBL" id="JAYGIL010000007">
    <property type="protein sequence ID" value="MEA5402773.1"/>
    <property type="molecule type" value="Genomic_DNA"/>
</dbReference>
<protein>
    <submittedName>
        <fullName evidence="1">Uncharacterized protein</fullName>
    </submittedName>
</protein>
<dbReference type="Proteomes" id="UP001303899">
    <property type="component" value="Unassembled WGS sequence"/>
</dbReference>
<comment type="caution">
    <text evidence="1">The sequence shown here is derived from an EMBL/GenBank/DDBJ whole genome shotgun (WGS) entry which is preliminary data.</text>
</comment>
<proteinExistence type="predicted"/>
<accession>A0ABU5S2V2</accession>